<dbReference type="PIRSF" id="PIRSF000332">
    <property type="entry name" value="FMO"/>
    <property type="match status" value="1"/>
</dbReference>
<dbReference type="EC" id="1.14.13.-" evidence="7"/>
<dbReference type="Gene3D" id="3.50.50.60">
    <property type="entry name" value="FAD/NAD(P)-binding domain"/>
    <property type="match status" value="1"/>
</dbReference>
<accession>A0ABW4VE09</accession>
<keyword evidence="4" id="KW-0274">FAD</keyword>
<dbReference type="PRINTS" id="PR00370">
    <property type="entry name" value="FMOXYGENASE"/>
</dbReference>
<dbReference type="InterPro" id="IPR036188">
    <property type="entry name" value="FAD/NAD-bd_sf"/>
</dbReference>
<gene>
    <name evidence="7" type="ORF">ACFSL2_22385</name>
</gene>
<comment type="caution">
    <text evidence="7">The sequence shown here is derived from an EMBL/GenBank/DDBJ whole genome shotgun (WGS) entry which is preliminary data.</text>
</comment>
<dbReference type="EMBL" id="JBHUHF010000001">
    <property type="protein sequence ID" value="MFD2028263.1"/>
    <property type="molecule type" value="Genomic_DNA"/>
</dbReference>
<proteinExistence type="inferred from homology"/>
<name>A0ABW4VE09_9MICO</name>
<organism evidence="7 8">
    <name type="scientific">Promicromonospora aerolata</name>
    <dbReference type="NCBI Taxonomy" id="195749"/>
    <lineage>
        <taxon>Bacteria</taxon>
        <taxon>Bacillati</taxon>
        <taxon>Actinomycetota</taxon>
        <taxon>Actinomycetes</taxon>
        <taxon>Micrococcales</taxon>
        <taxon>Promicromonosporaceae</taxon>
        <taxon>Promicromonospora</taxon>
    </lineage>
</organism>
<keyword evidence="7" id="KW-0503">Monooxygenase</keyword>
<comment type="similarity">
    <text evidence="1">Belongs to the FMO family.</text>
</comment>
<keyword evidence="3" id="KW-0285">Flavoprotein</keyword>
<keyword evidence="8" id="KW-1185">Reference proteome</keyword>
<comment type="similarity">
    <text evidence="2">Belongs to the FAD-binding monooxygenase family.</text>
</comment>
<dbReference type="InterPro" id="IPR050346">
    <property type="entry name" value="FMO-like"/>
</dbReference>
<dbReference type="InterPro" id="IPR000960">
    <property type="entry name" value="Flavin_mOase"/>
</dbReference>
<sequence>MKIAVVGAGFAGLATAKILREFEHDVTVFEKAPDVGGVWSATRRYTGLRTQNNKDSYAFSDLPMPRDYPEWPTGEQVQAYLERYVAKFGLRPHLRLATEVVRAELTDAEDGWMITARRIGAPVSAPERFDHLVVANGIFSDPVFPQYEGYADLVRAGGKLVASSQLNTLDDARGKNVVVVGYGKSACDVAAEIGPVAQSTTVVARQLLWKMPKRVGKVLNMKYLLLSRLGEALFRYQDLNGGMEKFLHGPGDKVRASMLDSIGAVATVQLKLKKLGLVPNGEFADIANSTVSLSTDGFYEQVVDGTIAVHRDTEIERFESEGDHPVAVLSDGARLPVDLVVCGTGFHQRVPFLDDTISARLLDDQGNYELYRQILPHDVPHLTFSGYNSSLFSPLSAEAGAIWIAAYLSGALDLPRIEERRKHVAERVAWMEKRTGGKHARGTNVIPFSMHQIDETLDEAGVNIGSSTRTMQWLLPIEPSVYKNLVPRLKERIKERTPKERVASES</sequence>
<evidence type="ECO:0000256" key="4">
    <source>
        <dbReference type="ARBA" id="ARBA00022827"/>
    </source>
</evidence>
<dbReference type="RefSeq" id="WP_377199958.1">
    <property type="nucleotide sequence ID" value="NZ_JBHUHF010000001.1"/>
</dbReference>
<evidence type="ECO:0000256" key="3">
    <source>
        <dbReference type="ARBA" id="ARBA00022630"/>
    </source>
</evidence>
<evidence type="ECO:0000256" key="1">
    <source>
        <dbReference type="ARBA" id="ARBA00009183"/>
    </source>
</evidence>
<keyword evidence="6 7" id="KW-0560">Oxidoreductase</keyword>
<dbReference type="PANTHER" id="PTHR23023">
    <property type="entry name" value="DIMETHYLANILINE MONOOXYGENASE"/>
    <property type="match status" value="1"/>
</dbReference>
<dbReference type="InterPro" id="IPR020946">
    <property type="entry name" value="Flavin_mOase-like"/>
</dbReference>
<evidence type="ECO:0000256" key="6">
    <source>
        <dbReference type="ARBA" id="ARBA00023002"/>
    </source>
</evidence>
<reference evidence="8" key="1">
    <citation type="journal article" date="2019" name="Int. J. Syst. Evol. Microbiol.">
        <title>The Global Catalogue of Microorganisms (GCM) 10K type strain sequencing project: providing services to taxonomists for standard genome sequencing and annotation.</title>
        <authorList>
            <consortium name="The Broad Institute Genomics Platform"/>
            <consortium name="The Broad Institute Genome Sequencing Center for Infectious Disease"/>
            <person name="Wu L."/>
            <person name="Ma J."/>
        </authorList>
    </citation>
    <scope>NUCLEOTIDE SEQUENCE [LARGE SCALE GENOMIC DNA]</scope>
    <source>
        <strain evidence="8">CCM 7043</strain>
    </source>
</reference>
<dbReference type="Proteomes" id="UP001597338">
    <property type="component" value="Unassembled WGS sequence"/>
</dbReference>
<protein>
    <submittedName>
        <fullName evidence="7">Flavin-containing monooxygenase</fullName>
        <ecNumber evidence="7">1.14.13.-</ecNumber>
    </submittedName>
</protein>
<keyword evidence="5" id="KW-0521">NADP</keyword>
<dbReference type="Pfam" id="PF00743">
    <property type="entry name" value="FMO-like"/>
    <property type="match status" value="1"/>
</dbReference>
<evidence type="ECO:0000256" key="2">
    <source>
        <dbReference type="ARBA" id="ARBA00010139"/>
    </source>
</evidence>
<dbReference type="SUPFAM" id="SSF51905">
    <property type="entry name" value="FAD/NAD(P)-binding domain"/>
    <property type="match status" value="1"/>
</dbReference>
<evidence type="ECO:0000313" key="7">
    <source>
        <dbReference type="EMBL" id="MFD2028263.1"/>
    </source>
</evidence>
<evidence type="ECO:0000256" key="5">
    <source>
        <dbReference type="ARBA" id="ARBA00022857"/>
    </source>
</evidence>
<evidence type="ECO:0000313" key="8">
    <source>
        <dbReference type="Proteomes" id="UP001597338"/>
    </source>
</evidence>
<dbReference type="GO" id="GO:0004497">
    <property type="term" value="F:monooxygenase activity"/>
    <property type="evidence" value="ECO:0007669"/>
    <property type="project" value="UniProtKB-KW"/>
</dbReference>